<dbReference type="PANTHER" id="PTHR40457">
    <property type="entry name" value="PHOSPHOLIPASE A1"/>
    <property type="match status" value="1"/>
</dbReference>
<dbReference type="InterPro" id="IPR003187">
    <property type="entry name" value="PLipase_A1"/>
</dbReference>
<keyword evidence="8" id="KW-1134">Transmembrane beta strand</keyword>
<evidence type="ECO:0000256" key="9">
    <source>
        <dbReference type="ARBA" id="ARBA00022692"/>
    </source>
</evidence>
<comment type="catalytic activity">
    <reaction evidence="1 20">
        <text>a 1,2-diacyl-sn-glycero-3-phosphocholine + H2O = a 2-acyl-sn-glycero-3-phosphocholine + a fatty acid + H(+)</text>
        <dbReference type="Rhea" id="RHEA:18689"/>
        <dbReference type="ChEBI" id="CHEBI:15377"/>
        <dbReference type="ChEBI" id="CHEBI:15378"/>
        <dbReference type="ChEBI" id="CHEBI:28868"/>
        <dbReference type="ChEBI" id="CHEBI:57643"/>
        <dbReference type="ChEBI" id="CHEBI:57875"/>
        <dbReference type="EC" id="3.1.1.32"/>
    </reaction>
</comment>
<proteinExistence type="inferred from homology"/>
<dbReference type="GO" id="GO:0004623">
    <property type="term" value="F:phospholipase A2 activity"/>
    <property type="evidence" value="ECO:0007669"/>
    <property type="project" value="UniProtKB-EC"/>
</dbReference>
<dbReference type="AlphaFoldDB" id="A0A1Y1SFE1"/>
<dbReference type="GO" id="GO:0009279">
    <property type="term" value="C:cell outer membrane"/>
    <property type="evidence" value="ECO:0007669"/>
    <property type="project" value="UniProtKB-SubCell"/>
</dbReference>
<keyword evidence="16" id="KW-0472">Membrane</keyword>
<protein>
    <recommendedName>
        <fullName evidence="7 20">Phospholipase A1</fullName>
        <ecNumber evidence="5 20">3.1.1.32</ecNumber>
        <ecNumber evidence="6 20">3.1.1.4</ecNumber>
    </recommendedName>
    <alternativeName>
        <fullName evidence="20">Phosphatidylcholine 1-acylhydrolase</fullName>
    </alternativeName>
</protein>
<keyword evidence="13 19" id="KW-0106">Calcium</keyword>
<comment type="caution">
    <text evidence="21">The sequence shown here is derived from an EMBL/GenBank/DDBJ whole genome shotgun (WGS) entry which is preliminary data.</text>
</comment>
<dbReference type="EC" id="3.1.1.4" evidence="6 20"/>
<evidence type="ECO:0000256" key="18">
    <source>
        <dbReference type="PIRSR" id="PIRSR603187-1"/>
    </source>
</evidence>
<dbReference type="Gene3D" id="2.40.230.10">
    <property type="entry name" value="Phospholipase A1"/>
    <property type="match status" value="1"/>
</dbReference>
<evidence type="ECO:0000256" key="6">
    <source>
        <dbReference type="ARBA" id="ARBA00013278"/>
    </source>
</evidence>
<comment type="function">
    <text evidence="20">Hydrolysis of phosphatidylcholine with phospholipase A2 (EC 3.1.1.4) and phospholipase A1 (EC 3.1.1.32) activities.</text>
</comment>
<accession>A0A1Y1SFE1</accession>
<feature type="active site" description="Proton acceptor" evidence="18">
    <location>
        <position position="170"/>
    </location>
</feature>
<evidence type="ECO:0000256" key="1">
    <source>
        <dbReference type="ARBA" id="ARBA00000111"/>
    </source>
</evidence>
<dbReference type="EMBL" id="AQQV01000001">
    <property type="protein sequence ID" value="ORE88373.1"/>
    <property type="molecule type" value="Genomic_DNA"/>
</dbReference>
<evidence type="ECO:0000256" key="10">
    <source>
        <dbReference type="ARBA" id="ARBA00022723"/>
    </source>
</evidence>
<keyword evidence="12 20" id="KW-0378">Hydrolase</keyword>
<feature type="active site" description="Nucleophile" evidence="18">
    <location>
        <position position="172"/>
    </location>
</feature>
<keyword evidence="11 20" id="KW-0732">Signal</keyword>
<evidence type="ECO:0000256" key="4">
    <source>
        <dbReference type="ARBA" id="ARBA00011702"/>
    </source>
</evidence>
<evidence type="ECO:0000256" key="20">
    <source>
        <dbReference type="RuleBase" id="RU366027"/>
    </source>
</evidence>
<comment type="subcellular location">
    <subcellularLocation>
        <location evidence="20">Cell outer membrane</location>
        <topology evidence="20">Multi-pass membrane protein</topology>
    </subcellularLocation>
    <text evidence="20">One of the very few enzymes located there.</text>
</comment>
<evidence type="ECO:0000256" key="16">
    <source>
        <dbReference type="ARBA" id="ARBA00023136"/>
    </source>
</evidence>
<dbReference type="GO" id="GO:0016042">
    <property type="term" value="P:lipid catabolic process"/>
    <property type="evidence" value="ECO:0007669"/>
    <property type="project" value="UniProtKB-KW"/>
</dbReference>
<keyword evidence="9" id="KW-0812">Transmembrane</keyword>
<dbReference type="GO" id="GO:0008970">
    <property type="term" value="F:phospholipase A1 activity"/>
    <property type="evidence" value="ECO:0007669"/>
    <property type="project" value="UniProtKB-EC"/>
</dbReference>
<evidence type="ECO:0000256" key="13">
    <source>
        <dbReference type="ARBA" id="ARBA00022837"/>
    </source>
</evidence>
<sequence>MQRFGLCLMAAAGGLMLASTHAYAATNTTDDATTVELQAEALPQAQRRDLELSARRNPYAISPHKPNFLLPLSWSRRTHGAPFNMADSELQNFEVKFQLSFKVAIWEEPLSLPLDLYFAYTGRSFWQAFNRDKSAPFRDTNHEPEAFVSTFGDWQLGPLRDVNLRAGFSHQSNGQPLPLSRSWNRIYTGVEARWRRFFLDLVIWDRLPEDPKDGPDDPKGDDNPDIERYVGNGQFSVGWVINNKTVRVSLRNNLRADNRGALTAAFTYPINTRLKGYVEFFSGYGETLIDYNHSNERLSFGIAISDWP</sequence>
<dbReference type="EC" id="3.1.1.32" evidence="5 20"/>
<feature type="binding site" description="in dimeric form" evidence="19">
    <location>
        <position position="134"/>
    </location>
    <ligand>
        <name>Ca(2+)</name>
        <dbReference type="ChEBI" id="CHEBI:29108"/>
        <label>1</label>
    </ligand>
</feature>
<dbReference type="Pfam" id="PF02253">
    <property type="entry name" value="PLA1"/>
    <property type="match status" value="1"/>
</dbReference>
<keyword evidence="15 20" id="KW-0443">Lipid metabolism</keyword>
<comment type="cofactor">
    <cofactor evidence="20">
        <name>Ca(2+)</name>
        <dbReference type="ChEBI" id="CHEBI:29108"/>
    </cofactor>
    <text evidence="20">Binds 1 Ca(2+) ion per monomer. In the dimeric form the Ca(2+) is bound by different amino acids with binding of each Ca(2+) shared with ligands coming from each monomer. The Ca(2+) ion may have a role in catalysis.</text>
</comment>
<evidence type="ECO:0000256" key="11">
    <source>
        <dbReference type="ARBA" id="ARBA00022729"/>
    </source>
</evidence>
<comment type="catalytic activity">
    <reaction evidence="2 20">
        <text>a 1,2-diacyl-sn-glycero-3-phosphocholine + H2O = a 1-acyl-sn-glycero-3-phosphocholine + a fatty acid + H(+)</text>
        <dbReference type="Rhea" id="RHEA:15801"/>
        <dbReference type="ChEBI" id="CHEBI:15377"/>
        <dbReference type="ChEBI" id="CHEBI:15378"/>
        <dbReference type="ChEBI" id="CHEBI:28868"/>
        <dbReference type="ChEBI" id="CHEBI:57643"/>
        <dbReference type="ChEBI" id="CHEBI:58168"/>
        <dbReference type="EC" id="3.1.1.4"/>
    </reaction>
</comment>
<dbReference type="PRINTS" id="PR01486">
    <property type="entry name" value="PHPHLIPASEA1"/>
</dbReference>
<evidence type="ECO:0000256" key="12">
    <source>
        <dbReference type="ARBA" id="ARBA00022801"/>
    </source>
</evidence>
<comment type="subunit">
    <text evidence="4 20">Homodimer; dimerization is reversible, and the dimeric form is the active one.</text>
</comment>
<evidence type="ECO:0000313" key="22">
    <source>
        <dbReference type="Proteomes" id="UP000192342"/>
    </source>
</evidence>
<evidence type="ECO:0000256" key="19">
    <source>
        <dbReference type="PIRSR" id="PIRSR603187-2"/>
    </source>
</evidence>
<evidence type="ECO:0000256" key="3">
    <source>
        <dbReference type="ARBA" id="ARBA00010525"/>
    </source>
</evidence>
<keyword evidence="14 20" id="KW-0442">Lipid degradation</keyword>
<name>A0A1Y1SFE1_9GAMM</name>
<dbReference type="PANTHER" id="PTHR40457:SF1">
    <property type="entry name" value="PHOSPHOLIPASE A1"/>
    <property type="match status" value="1"/>
</dbReference>
<dbReference type="SUPFAM" id="SSF56931">
    <property type="entry name" value="Outer membrane phospholipase A (OMPLA)"/>
    <property type="match status" value="1"/>
</dbReference>
<evidence type="ECO:0000256" key="17">
    <source>
        <dbReference type="ARBA" id="ARBA00023237"/>
    </source>
</evidence>
<evidence type="ECO:0000313" key="21">
    <source>
        <dbReference type="EMBL" id="ORE88373.1"/>
    </source>
</evidence>
<dbReference type="Proteomes" id="UP000192342">
    <property type="component" value="Unassembled WGS sequence"/>
</dbReference>
<keyword evidence="22" id="KW-1185">Reference proteome</keyword>
<evidence type="ECO:0000256" key="7">
    <source>
        <dbReference type="ARBA" id="ARBA00021726"/>
    </source>
</evidence>
<keyword evidence="10 19" id="KW-0479">Metal-binding</keyword>
<feature type="binding site" description="in dimeric form" evidence="19">
    <location>
        <position position="222"/>
    </location>
    <ligand>
        <name>Ca(2+)</name>
        <dbReference type="ChEBI" id="CHEBI:29108"/>
        <label>1</label>
    </ligand>
</feature>
<comment type="similarity">
    <text evidence="3 20">Belongs to the phospholipase A1 family.</text>
</comment>
<feature type="signal peptide" evidence="20">
    <location>
        <begin position="1"/>
        <end position="24"/>
    </location>
</feature>
<reference evidence="21 22" key="1">
    <citation type="submission" date="2013-04" db="EMBL/GenBank/DDBJ databases">
        <title>Oceanococcus atlanticus 22II-S10r2 Genome Sequencing.</title>
        <authorList>
            <person name="Lai Q."/>
            <person name="Li G."/>
            <person name="Shao Z."/>
        </authorList>
    </citation>
    <scope>NUCLEOTIDE SEQUENCE [LARGE SCALE GENOMIC DNA]</scope>
    <source>
        <strain evidence="21 22">22II-S10r2</strain>
    </source>
</reference>
<feature type="chain" id="PRO_5019619410" description="Phospholipase A1" evidence="20">
    <location>
        <begin position="25"/>
        <end position="308"/>
    </location>
</feature>
<evidence type="ECO:0000256" key="5">
    <source>
        <dbReference type="ARBA" id="ARBA00013179"/>
    </source>
</evidence>
<dbReference type="STRING" id="1317117.ATO7_00820"/>
<evidence type="ECO:0000256" key="2">
    <source>
        <dbReference type="ARBA" id="ARBA00001604"/>
    </source>
</evidence>
<gene>
    <name evidence="21" type="ORF">ATO7_00820</name>
</gene>
<keyword evidence="17 20" id="KW-0998">Cell outer membrane</keyword>
<organism evidence="21 22">
    <name type="scientific">Oceanococcus atlanticus</name>
    <dbReference type="NCBI Taxonomy" id="1317117"/>
    <lineage>
        <taxon>Bacteria</taxon>
        <taxon>Pseudomonadati</taxon>
        <taxon>Pseudomonadota</taxon>
        <taxon>Gammaproteobacteria</taxon>
        <taxon>Chromatiales</taxon>
        <taxon>Oceanococcaceae</taxon>
        <taxon>Oceanococcus</taxon>
    </lineage>
</organism>
<feature type="binding site" description="in dimeric form" evidence="19">
    <location>
        <position position="180"/>
    </location>
    <ligand>
        <name>Ca(2+)</name>
        <dbReference type="ChEBI" id="CHEBI:29108"/>
        <label>1</label>
    </ligand>
</feature>
<dbReference type="InterPro" id="IPR036541">
    <property type="entry name" value="PLipase_A1_sf"/>
</dbReference>
<evidence type="ECO:0000256" key="14">
    <source>
        <dbReference type="ARBA" id="ARBA00022963"/>
    </source>
</evidence>
<evidence type="ECO:0000256" key="8">
    <source>
        <dbReference type="ARBA" id="ARBA00022452"/>
    </source>
</evidence>
<dbReference type="GO" id="GO:0046872">
    <property type="term" value="F:metal ion binding"/>
    <property type="evidence" value="ECO:0007669"/>
    <property type="project" value="UniProtKB-KW"/>
</dbReference>
<evidence type="ECO:0000256" key="15">
    <source>
        <dbReference type="ARBA" id="ARBA00023098"/>
    </source>
</evidence>